<evidence type="ECO:0000256" key="1">
    <source>
        <dbReference type="SAM" id="Phobius"/>
    </source>
</evidence>
<keyword evidence="1" id="KW-1133">Transmembrane helix</keyword>
<proteinExistence type="predicted"/>
<organism evidence="2 3">
    <name type="scientific">Plakobranchus ocellatus</name>
    <dbReference type="NCBI Taxonomy" id="259542"/>
    <lineage>
        <taxon>Eukaryota</taxon>
        <taxon>Metazoa</taxon>
        <taxon>Spiralia</taxon>
        <taxon>Lophotrochozoa</taxon>
        <taxon>Mollusca</taxon>
        <taxon>Gastropoda</taxon>
        <taxon>Heterobranchia</taxon>
        <taxon>Euthyneura</taxon>
        <taxon>Panpulmonata</taxon>
        <taxon>Sacoglossa</taxon>
        <taxon>Placobranchoidea</taxon>
        <taxon>Plakobranchidae</taxon>
        <taxon>Plakobranchus</taxon>
    </lineage>
</organism>
<reference evidence="2 3" key="1">
    <citation type="journal article" date="2021" name="Elife">
        <title>Chloroplast acquisition without the gene transfer in kleptoplastic sea slugs, Plakobranchus ocellatus.</title>
        <authorList>
            <person name="Maeda T."/>
            <person name="Takahashi S."/>
            <person name="Yoshida T."/>
            <person name="Shimamura S."/>
            <person name="Takaki Y."/>
            <person name="Nagai Y."/>
            <person name="Toyoda A."/>
            <person name="Suzuki Y."/>
            <person name="Arimoto A."/>
            <person name="Ishii H."/>
            <person name="Satoh N."/>
            <person name="Nishiyama T."/>
            <person name="Hasebe M."/>
            <person name="Maruyama T."/>
            <person name="Minagawa J."/>
            <person name="Obokata J."/>
            <person name="Shigenobu S."/>
        </authorList>
    </citation>
    <scope>NUCLEOTIDE SEQUENCE [LARGE SCALE GENOMIC DNA]</scope>
</reference>
<sequence>MQDLMKMHEIVRKFSLLFGRLAKVDIIATLDIDVTSQPSSNELVARYLQYFFSCADNQTLSLLTWIKPLLLFEESAALNIACKMASSCRVYIPVICMLLCIAVCILDACRDRYREVPSYK</sequence>
<protein>
    <submittedName>
        <fullName evidence="2">Uncharacterized protein</fullName>
    </submittedName>
</protein>
<keyword evidence="1" id="KW-0472">Membrane</keyword>
<feature type="non-terminal residue" evidence="2">
    <location>
        <position position="120"/>
    </location>
</feature>
<keyword evidence="1" id="KW-0812">Transmembrane</keyword>
<dbReference type="AlphaFoldDB" id="A0AAV3XXH3"/>
<feature type="transmembrane region" description="Helical" evidence="1">
    <location>
        <begin position="90"/>
        <end position="109"/>
    </location>
</feature>
<dbReference type="EMBL" id="BLXT01000210">
    <property type="protein sequence ID" value="GFN75099.1"/>
    <property type="molecule type" value="Genomic_DNA"/>
</dbReference>
<name>A0AAV3XXH3_9GAST</name>
<accession>A0AAV3XXH3</accession>
<keyword evidence="3" id="KW-1185">Reference proteome</keyword>
<dbReference type="Proteomes" id="UP000735302">
    <property type="component" value="Unassembled WGS sequence"/>
</dbReference>
<gene>
    <name evidence="2" type="ORF">PoB_000160500</name>
</gene>
<evidence type="ECO:0000313" key="3">
    <source>
        <dbReference type="Proteomes" id="UP000735302"/>
    </source>
</evidence>
<comment type="caution">
    <text evidence="2">The sequence shown here is derived from an EMBL/GenBank/DDBJ whole genome shotgun (WGS) entry which is preliminary data.</text>
</comment>
<evidence type="ECO:0000313" key="2">
    <source>
        <dbReference type="EMBL" id="GFN75099.1"/>
    </source>
</evidence>